<keyword evidence="3" id="KW-1185">Reference proteome</keyword>
<proteinExistence type="predicted"/>
<organism evidence="2 3">
    <name type="scientific">Mycena metata</name>
    <dbReference type="NCBI Taxonomy" id="1033252"/>
    <lineage>
        <taxon>Eukaryota</taxon>
        <taxon>Fungi</taxon>
        <taxon>Dikarya</taxon>
        <taxon>Basidiomycota</taxon>
        <taxon>Agaricomycotina</taxon>
        <taxon>Agaricomycetes</taxon>
        <taxon>Agaricomycetidae</taxon>
        <taxon>Agaricales</taxon>
        <taxon>Marasmiineae</taxon>
        <taxon>Mycenaceae</taxon>
        <taxon>Mycena</taxon>
    </lineage>
</organism>
<feature type="region of interest" description="Disordered" evidence="1">
    <location>
        <begin position="706"/>
        <end position="741"/>
    </location>
</feature>
<evidence type="ECO:0000256" key="1">
    <source>
        <dbReference type="SAM" id="MobiDB-lite"/>
    </source>
</evidence>
<evidence type="ECO:0000313" key="2">
    <source>
        <dbReference type="EMBL" id="KAJ7728911.1"/>
    </source>
</evidence>
<feature type="region of interest" description="Disordered" evidence="1">
    <location>
        <begin position="244"/>
        <end position="268"/>
    </location>
</feature>
<evidence type="ECO:0000313" key="3">
    <source>
        <dbReference type="Proteomes" id="UP001215598"/>
    </source>
</evidence>
<feature type="compositionally biased region" description="Low complexity" evidence="1">
    <location>
        <begin position="370"/>
        <end position="397"/>
    </location>
</feature>
<dbReference type="PANTHER" id="PTHR24216:SF65">
    <property type="entry name" value="PAXILLIN-LIKE PROTEIN 1"/>
    <property type="match status" value="1"/>
</dbReference>
<feature type="compositionally biased region" description="Low complexity" evidence="1">
    <location>
        <begin position="561"/>
        <end position="573"/>
    </location>
</feature>
<gene>
    <name evidence="2" type="ORF">B0H16DRAFT_233535</name>
</gene>
<feature type="compositionally biased region" description="Low complexity" evidence="1">
    <location>
        <begin position="490"/>
        <end position="508"/>
    </location>
</feature>
<feature type="compositionally biased region" description="Low complexity" evidence="1">
    <location>
        <begin position="709"/>
        <end position="719"/>
    </location>
</feature>
<dbReference type="Proteomes" id="UP001215598">
    <property type="component" value="Unassembled WGS sequence"/>
</dbReference>
<feature type="region of interest" description="Disordered" evidence="1">
    <location>
        <begin position="286"/>
        <end position="454"/>
    </location>
</feature>
<reference evidence="2" key="1">
    <citation type="submission" date="2023-03" db="EMBL/GenBank/DDBJ databases">
        <title>Massive genome expansion in bonnet fungi (Mycena s.s.) driven by repeated elements and novel gene families across ecological guilds.</title>
        <authorList>
            <consortium name="Lawrence Berkeley National Laboratory"/>
            <person name="Harder C.B."/>
            <person name="Miyauchi S."/>
            <person name="Viragh M."/>
            <person name="Kuo A."/>
            <person name="Thoen E."/>
            <person name="Andreopoulos B."/>
            <person name="Lu D."/>
            <person name="Skrede I."/>
            <person name="Drula E."/>
            <person name="Henrissat B."/>
            <person name="Morin E."/>
            <person name="Kohler A."/>
            <person name="Barry K."/>
            <person name="LaButti K."/>
            <person name="Morin E."/>
            <person name="Salamov A."/>
            <person name="Lipzen A."/>
            <person name="Mereny Z."/>
            <person name="Hegedus B."/>
            <person name="Baldrian P."/>
            <person name="Stursova M."/>
            <person name="Weitz H."/>
            <person name="Taylor A."/>
            <person name="Grigoriev I.V."/>
            <person name="Nagy L.G."/>
            <person name="Martin F."/>
            <person name="Kauserud H."/>
        </authorList>
    </citation>
    <scope>NUCLEOTIDE SEQUENCE</scope>
    <source>
        <strain evidence="2">CBHHK182m</strain>
    </source>
</reference>
<feature type="compositionally biased region" description="Basic and acidic residues" evidence="1">
    <location>
        <begin position="509"/>
        <end position="522"/>
    </location>
</feature>
<feature type="compositionally biased region" description="Low complexity" evidence="1">
    <location>
        <begin position="244"/>
        <end position="260"/>
    </location>
</feature>
<sequence length="818" mass="84345">MRLSGGVPMRFVFVVSPPLPLFPLFLPTFFLSSPSSSPPSSLPTSLSHLLIPVLTHTQITTLRTALDDASLTLLRERVGRRREVALRMKMVGREEGVVRGLRGGLGRAGRVLDGLVQEAMDSPDFRSVESREGKDGSGQNGVGAEKAKGEEGEGDKARGALRRLVDDVHEVLKKLDSDVGDAAAVGGGDGNVMSTGAGTTAGTEGRMRVLESAVEMLVAELEGMEGEGRGRGVVEVDVPMPTPAALSAPGGPPTAAAEGGVVEEGDGETATVVRVREDGEDAVLVEVEEEGEEDAQRSDEQAQAREPEVEAEAKAERTVAPDAEAAVLGADEGEEEDNDTNGPAASVLPAMDDAPPPAPVDVGSADSNTDDATPALPAPTSTTSASAPVAFPSSDPSLESAHAEPTPAVSFPSSDDLQAEDSILNVEATPTSAAPPAPLAEPPTPAPAPTPTHPLLADLAAASKRYDALQRAFRDCHVALQELRAALNTSSSPSAHSPSSSSSSVSHSGVRERKQGQGHEVLRSAVERLHDYTEDARVELEIRVADGRVLARGWETIVGMPSASASSQEAPSQNGQGESDGEAEVRRQVAACVERDRVAQEGFERKLGDVEHDIAVVKSVVYAPPSVDADADDPPALPALLVAEPAPAPAPAPSLISASPSRTEGWAAWLGGGGTRSRTPPSPSLGYGDANANALTFGSVMTSPRLRHSASAARLAQQHKSGGGHQKRASGSGVGGNPFETLGLRVPMPAYVAPQAQSQSPTKQQAGVGARQRTISGVYMLGLGVGGRGRVPSGLGVAAVTPSPEERRDENAGGGDVE</sequence>
<protein>
    <submittedName>
        <fullName evidence="2">Uncharacterized protein</fullName>
    </submittedName>
</protein>
<dbReference type="EMBL" id="JARKIB010000169">
    <property type="protein sequence ID" value="KAJ7728911.1"/>
    <property type="molecule type" value="Genomic_DNA"/>
</dbReference>
<feature type="compositionally biased region" description="Basic and acidic residues" evidence="1">
    <location>
        <begin position="294"/>
        <end position="319"/>
    </location>
</feature>
<feature type="compositionally biased region" description="Basic and acidic residues" evidence="1">
    <location>
        <begin position="123"/>
        <end position="135"/>
    </location>
</feature>
<feature type="region of interest" description="Disordered" evidence="1">
    <location>
        <begin position="561"/>
        <end position="583"/>
    </location>
</feature>
<feature type="compositionally biased region" description="Basic and acidic residues" evidence="1">
    <location>
        <begin position="145"/>
        <end position="158"/>
    </location>
</feature>
<dbReference type="PANTHER" id="PTHR24216">
    <property type="entry name" value="PAXILLIN-RELATED"/>
    <property type="match status" value="1"/>
</dbReference>
<name>A0AAD7HUY0_9AGAR</name>
<accession>A0AAD7HUY0</accession>
<feature type="compositionally biased region" description="Pro residues" evidence="1">
    <location>
        <begin position="433"/>
        <end position="452"/>
    </location>
</feature>
<feature type="region of interest" description="Disordered" evidence="1">
    <location>
        <begin position="122"/>
        <end position="158"/>
    </location>
</feature>
<feature type="region of interest" description="Disordered" evidence="1">
    <location>
        <begin position="489"/>
        <end position="522"/>
    </location>
</feature>
<dbReference type="AlphaFoldDB" id="A0AAD7HUY0"/>
<feature type="region of interest" description="Disordered" evidence="1">
    <location>
        <begin position="794"/>
        <end position="818"/>
    </location>
</feature>
<comment type="caution">
    <text evidence="2">The sequence shown here is derived from an EMBL/GenBank/DDBJ whole genome shotgun (WGS) entry which is preliminary data.</text>
</comment>